<dbReference type="InterPro" id="IPR024432">
    <property type="entry name" value="Put_RecE_PDDEXK-like_dom"/>
</dbReference>
<dbReference type="Gene3D" id="3.90.320.10">
    <property type="match status" value="1"/>
</dbReference>
<reference evidence="2 3" key="1">
    <citation type="journal article" date="2018" name="Nat. Biotechnol.">
        <title>A standardized bacterial taxonomy based on genome phylogeny substantially revises the tree of life.</title>
        <authorList>
            <person name="Parks D.H."/>
            <person name="Chuvochina M."/>
            <person name="Waite D.W."/>
            <person name="Rinke C."/>
            <person name="Skarshewski A."/>
            <person name="Chaumeil P.A."/>
            <person name="Hugenholtz P."/>
        </authorList>
    </citation>
    <scope>NUCLEOTIDE SEQUENCE [LARGE SCALE GENOMIC DNA]</scope>
    <source>
        <strain evidence="2">UBA10227</strain>
    </source>
</reference>
<feature type="domain" description="Putative exodeoxyribonuclease 8 PDDEXK-like" evidence="1">
    <location>
        <begin position="54"/>
        <end position="262"/>
    </location>
</feature>
<comment type="caution">
    <text evidence="2">The sequence shown here is derived from an EMBL/GenBank/DDBJ whole genome shotgun (WGS) entry which is preliminary data.</text>
</comment>
<dbReference type="EMBL" id="DPRK01000198">
    <property type="protein sequence ID" value="HCY82322.1"/>
    <property type="molecule type" value="Genomic_DNA"/>
</dbReference>
<dbReference type="Pfam" id="PF12684">
    <property type="entry name" value="DUF3799"/>
    <property type="match status" value="1"/>
</dbReference>
<dbReference type="InterPro" id="IPR011335">
    <property type="entry name" value="Restrct_endonuc-II-like"/>
</dbReference>
<gene>
    <name evidence="2" type="ORF">DHV22_12340</name>
</gene>
<dbReference type="InterPro" id="IPR011604">
    <property type="entry name" value="PDDEXK-like_dom_sf"/>
</dbReference>
<sequence length="265" mass="30078">MDKIEDKDLPLILPADECSNDEYHNGFGNAFLGSSTLGMLDRMTPLEVLLDTFTESEATKVGSAFHLLMESEKKFKEEIIFAGKDGRSKEYKDAVKNAEKGTIVLNQGWLAKIEGMRTSITSNKAILELIEHHSVKHEMSAFVRHKPTTLGLKCRPDIVRQGIHDSNKDLIIDYKTTKDVNPDSFGRSVLNYSYHIQAALYELVWEMATGREVENFIFVCVEKERPYLCVAYQLDEDTLAEGRAALKKALVKYKKCAETKIWEGY</sequence>
<feature type="non-terminal residue" evidence="2">
    <location>
        <position position="265"/>
    </location>
</feature>
<accession>A0A3D6BSW6</accession>
<evidence type="ECO:0000259" key="1">
    <source>
        <dbReference type="Pfam" id="PF12684"/>
    </source>
</evidence>
<dbReference type="AlphaFoldDB" id="A0A3D6BSW6"/>
<evidence type="ECO:0000313" key="2">
    <source>
        <dbReference type="EMBL" id="HCY82322.1"/>
    </source>
</evidence>
<protein>
    <recommendedName>
        <fullName evidence="1">Putative exodeoxyribonuclease 8 PDDEXK-like domain-containing protein</fullName>
    </recommendedName>
</protein>
<name>A0A3D6BSW6_9FLAO</name>
<dbReference type="Proteomes" id="UP000263268">
    <property type="component" value="Unassembled WGS sequence"/>
</dbReference>
<organism evidence="2 3">
    <name type="scientific">Xanthomarina gelatinilytica</name>
    <dbReference type="NCBI Taxonomy" id="1137281"/>
    <lineage>
        <taxon>Bacteria</taxon>
        <taxon>Pseudomonadati</taxon>
        <taxon>Bacteroidota</taxon>
        <taxon>Flavobacteriia</taxon>
        <taxon>Flavobacteriales</taxon>
        <taxon>Flavobacteriaceae</taxon>
        <taxon>Xanthomarina</taxon>
    </lineage>
</organism>
<evidence type="ECO:0000313" key="3">
    <source>
        <dbReference type="Proteomes" id="UP000263268"/>
    </source>
</evidence>
<proteinExistence type="predicted"/>
<dbReference type="SUPFAM" id="SSF52980">
    <property type="entry name" value="Restriction endonuclease-like"/>
    <property type="match status" value="1"/>
</dbReference>